<dbReference type="InterPro" id="IPR050308">
    <property type="entry name" value="MukB/SMC"/>
</dbReference>
<evidence type="ECO:0000256" key="4">
    <source>
        <dbReference type="ARBA" id="ARBA00023125"/>
    </source>
</evidence>
<dbReference type="FunFam" id="3.30.70.3500:FF:000001">
    <property type="entry name" value="Chromosome partition protein MukB"/>
    <property type="match status" value="1"/>
</dbReference>
<dbReference type="GO" id="GO:0030261">
    <property type="term" value="P:chromosome condensation"/>
    <property type="evidence" value="ECO:0007669"/>
    <property type="project" value="UniProtKB-KW"/>
</dbReference>
<evidence type="ECO:0000313" key="7">
    <source>
        <dbReference type="EMBL" id="PLO54915.1"/>
    </source>
</evidence>
<dbReference type="GO" id="GO:0007059">
    <property type="term" value="P:chromosome segregation"/>
    <property type="evidence" value="ECO:0007669"/>
    <property type="project" value="UniProtKB-KW"/>
</dbReference>
<dbReference type="Pfam" id="PF16330">
    <property type="entry name" value="MukB_hinge"/>
    <property type="match status" value="1"/>
</dbReference>
<dbReference type="Gene3D" id="1.20.58.850">
    <property type="match status" value="1"/>
</dbReference>
<keyword evidence="1" id="KW-0963">Cytoplasm</keyword>
<dbReference type="Proteomes" id="UP000234667">
    <property type="component" value="Unassembled WGS sequence"/>
</dbReference>
<feature type="coiled-coil region" evidence="5">
    <location>
        <begin position="2"/>
        <end position="57"/>
    </location>
</feature>
<feature type="non-terminal residue" evidence="7">
    <location>
        <position position="1"/>
    </location>
</feature>
<reference evidence="7 8" key="1">
    <citation type="submission" date="2017-11" db="EMBL/GenBank/DDBJ databases">
        <authorList>
            <person name="Han C.G."/>
        </authorList>
    </citation>
    <scope>NUCLEOTIDE SEQUENCE [LARGE SCALE GENOMIC DNA]</scope>
    <source>
        <strain evidence="7 8">A10</strain>
    </source>
</reference>
<evidence type="ECO:0000259" key="6">
    <source>
        <dbReference type="Pfam" id="PF16330"/>
    </source>
</evidence>
<evidence type="ECO:0000256" key="1">
    <source>
        <dbReference type="ARBA" id="ARBA00022490"/>
    </source>
</evidence>
<dbReference type="PANTHER" id="PTHR42963">
    <property type="entry name" value="CHROMOSOME PARTITION PROTEIN MUKB"/>
    <property type="match status" value="1"/>
</dbReference>
<dbReference type="AlphaFoldDB" id="A0A2J5NN28"/>
<reference evidence="7 8" key="2">
    <citation type="submission" date="2018-01" db="EMBL/GenBank/DDBJ databases">
        <title>Genomic study of Klebsiella pneumoniae.</title>
        <authorList>
            <person name="Yang Y."/>
            <person name="Bicalho R."/>
        </authorList>
    </citation>
    <scope>NUCLEOTIDE SEQUENCE [LARGE SCALE GENOMIC DNA]</scope>
    <source>
        <strain evidence="7 8">A10</strain>
    </source>
</reference>
<dbReference type="Gene3D" id="3.30.70.3500">
    <property type="entry name" value="MukB, hinge domain"/>
    <property type="match status" value="1"/>
</dbReference>
<evidence type="ECO:0000256" key="2">
    <source>
        <dbReference type="ARBA" id="ARBA00022829"/>
    </source>
</evidence>
<dbReference type="GO" id="GO:0003677">
    <property type="term" value="F:DNA binding"/>
    <property type="evidence" value="ECO:0007669"/>
    <property type="project" value="UniProtKB-KW"/>
</dbReference>
<dbReference type="InterPro" id="IPR042501">
    <property type="entry name" value="MukB_hinge_sf"/>
</dbReference>
<dbReference type="EMBL" id="PIDR01002161">
    <property type="protein sequence ID" value="PLO54915.1"/>
    <property type="molecule type" value="Genomic_DNA"/>
</dbReference>
<comment type="caution">
    <text evidence="7">The sequence shown here is derived from an EMBL/GenBank/DDBJ whole genome shotgun (WGS) entry which is preliminary data.</text>
</comment>
<feature type="domain" description="MukB hinge" evidence="6">
    <location>
        <begin position="102"/>
        <end position="241"/>
    </location>
</feature>
<organism evidence="7 8">
    <name type="scientific">Klebsiella michiganensis</name>
    <dbReference type="NCBI Taxonomy" id="1134687"/>
    <lineage>
        <taxon>Bacteria</taxon>
        <taxon>Pseudomonadati</taxon>
        <taxon>Pseudomonadota</taxon>
        <taxon>Gammaproteobacteria</taxon>
        <taxon>Enterobacterales</taxon>
        <taxon>Enterobacteriaceae</taxon>
        <taxon>Klebsiella/Raoultella group</taxon>
        <taxon>Klebsiella</taxon>
    </lineage>
</organism>
<accession>A0A2J5NN28</accession>
<dbReference type="Gene3D" id="1.20.5.420">
    <property type="entry name" value="Immunoglobulin FC, subunit C"/>
    <property type="match status" value="1"/>
</dbReference>
<name>A0A2J5NN28_9ENTR</name>
<evidence type="ECO:0000313" key="8">
    <source>
        <dbReference type="Proteomes" id="UP000234667"/>
    </source>
</evidence>
<proteinExistence type="predicted"/>
<keyword evidence="2" id="KW-0159">Chromosome partition</keyword>
<feature type="non-terminal residue" evidence="7">
    <location>
        <position position="241"/>
    </location>
</feature>
<evidence type="ECO:0000256" key="3">
    <source>
        <dbReference type="ARBA" id="ARBA00023067"/>
    </source>
</evidence>
<evidence type="ECO:0000256" key="5">
    <source>
        <dbReference type="SAM" id="Coils"/>
    </source>
</evidence>
<dbReference type="GO" id="GO:0005737">
    <property type="term" value="C:cytoplasm"/>
    <property type="evidence" value="ECO:0007669"/>
    <property type="project" value="TreeGrafter"/>
</dbReference>
<keyword evidence="5" id="KW-0175">Coiled coil</keyword>
<keyword evidence="4" id="KW-0238">DNA-binding</keyword>
<protein>
    <submittedName>
        <fullName evidence="7">Chromosome partition protein MukB</fullName>
    </submittedName>
</protein>
<dbReference type="InterPro" id="IPR032520">
    <property type="entry name" value="MukB_hinge"/>
</dbReference>
<gene>
    <name evidence="7" type="primary">mukB</name>
    <name evidence="7" type="ORF">CWN49_36335</name>
</gene>
<dbReference type="PANTHER" id="PTHR42963:SF1">
    <property type="entry name" value="DUF4476 DOMAIN-CONTAINING PROTEIN"/>
    <property type="match status" value="1"/>
</dbReference>
<keyword evidence="3" id="KW-0226">DNA condensation</keyword>
<sequence length="241" mass="27507">KRQGKRYDIDELEALHQELEARIASLADSVSTASERRMTLRQELEQLQSRTQTLMRRAPIWLAAQNSLNQLCEQSGEQFESSQDVTEYLQQLLEREREAIVERDEVGARKRAIDDEIERLSQPGGSEDQRLNALAERFGGVLLSEIYDDVSLDDAPYYSALYGPSRHAIVVPDLSLIADQLEGLEDCPEDLYLIEGDPQSFDDSVFSVDELEKAVVVKIADRQWRYSRFPTLPLFGRAARE</sequence>